<name>A0ABR9EIZ9_9GAMM</name>
<gene>
    <name evidence="2" type="ORF">PAUR_b1128</name>
</gene>
<sequence>MNKLLILPILLTANILSTNMVHATESQQETINTAEGYPYKNLIMWADKVELIYSNNNENTVCRVNVLSDNLTHKGINRTVSNNKFKKTPMAACLTRDTAKQLLTKL</sequence>
<organism evidence="2 3">
    <name type="scientific">Pseudoalteromonas aurantia 208</name>
    <dbReference type="NCBI Taxonomy" id="1314867"/>
    <lineage>
        <taxon>Bacteria</taxon>
        <taxon>Pseudomonadati</taxon>
        <taxon>Pseudomonadota</taxon>
        <taxon>Gammaproteobacteria</taxon>
        <taxon>Alteromonadales</taxon>
        <taxon>Pseudoalteromonadaceae</taxon>
        <taxon>Pseudoalteromonas</taxon>
    </lineage>
</organism>
<proteinExistence type="predicted"/>
<dbReference type="RefSeq" id="WP_192509997.1">
    <property type="nucleotide sequence ID" value="NZ_AQGV01000015.1"/>
</dbReference>
<keyword evidence="3" id="KW-1185">Reference proteome</keyword>
<dbReference type="Proteomes" id="UP000615755">
    <property type="component" value="Unassembled WGS sequence"/>
</dbReference>
<protein>
    <submittedName>
        <fullName evidence="2">Uncharacterized protein</fullName>
    </submittedName>
</protein>
<dbReference type="EMBL" id="AQGV01000015">
    <property type="protein sequence ID" value="MBE0370980.1"/>
    <property type="molecule type" value="Genomic_DNA"/>
</dbReference>
<comment type="caution">
    <text evidence="2">The sequence shown here is derived from an EMBL/GenBank/DDBJ whole genome shotgun (WGS) entry which is preliminary data.</text>
</comment>
<feature type="signal peptide" evidence="1">
    <location>
        <begin position="1"/>
        <end position="23"/>
    </location>
</feature>
<feature type="chain" id="PRO_5047013623" evidence="1">
    <location>
        <begin position="24"/>
        <end position="106"/>
    </location>
</feature>
<evidence type="ECO:0000313" key="2">
    <source>
        <dbReference type="EMBL" id="MBE0370980.1"/>
    </source>
</evidence>
<reference evidence="2 3" key="1">
    <citation type="submission" date="2015-03" db="EMBL/GenBank/DDBJ databases">
        <title>Genome sequence of Pseudoalteromonas aurantia.</title>
        <authorList>
            <person name="Xie B.-B."/>
            <person name="Rong J.-C."/>
            <person name="Qin Q.-L."/>
            <person name="Zhang Y.-Z."/>
        </authorList>
    </citation>
    <scope>NUCLEOTIDE SEQUENCE [LARGE SCALE GENOMIC DNA]</scope>
    <source>
        <strain evidence="2 3">208</strain>
    </source>
</reference>
<evidence type="ECO:0000313" key="3">
    <source>
        <dbReference type="Proteomes" id="UP000615755"/>
    </source>
</evidence>
<keyword evidence="1" id="KW-0732">Signal</keyword>
<accession>A0ABR9EIZ9</accession>
<evidence type="ECO:0000256" key="1">
    <source>
        <dbReference type="SAM" id="SignalP"/>
    </source>
</evidence>